<organism evidence="4 5">
    <name type="scientific">Hyaloscypha bicolor E</name>
    <dbReference type="NCBI Taxonomy" id="1095630"/>
    <lineage>
        <taxon>Eukaryota</taxon>
        <taxon>Fungi</taxon>
        <taxon>Dikarya</taxon>
        <taxon>Ascomycota</taxon>
        <taxon>Pezizomycotina</taxon>
        <taxon>Leotiomycetes</taxon>
        <taxon>Helotiales</taxon>
        <taxon>Hyaloscyphaceae</taxon>
        <taxon>Hyaloscypha</taxon>
        <taxon>Hyaloscypha bicolor</taxon>
    </lineage>
</organism>
<dbReference type="SUPFAM" id="SSF47616">
    <property type="entry name" value="GST C-terminal domain-like"/>
    <property type="match status" value="1"/>
</dbReference>
<dbReference type="InterPro" id="IPR010987">
    <property type="entry name" value="Glutathione-S-Trfase_C-like"/>
</dbReference>
<dbReference type="GeneID" id="36582233"/>
<evidence type="ECO:0000313" key="4">
    <source>
        <dbReference type="EMBL" id="PMD64025.1"/>
    </source>
</evidence>
<dbReference type="InterPro" id="IPR036249">
    <property type="entry name" value="Thioredoxin-like_sf"/>
</dbReference>
<accession>A0A2J6TLX1</accession>
<feature type="domain" description="GST C-terminal" evidence="3">
    <location>
        <begin position="113"/>
        <end position="247"/>
    </location>
</feature>
<evidence type="ECO:0000313" key="5">
    <source>
        <dbReference type="Proteomes" id="UP000235371"/>
    </source>
</evidence>
<feature type="domain" description="GST N-terminal" evidence="2">
    <location>
        <begin position="16"/>
        <end position="107"/>
    </location>
</feature>
<evidence type="ECO:0000259" key="3">
    <source>
        <dbReference type="PROSITE" id="PS50405"/>
    </source>
</evidence>
<proteinExistence type="inferred from homology"/>
<dbReference type="Pfam" id="PF00043">
    <property type="entry name" value="GST_C"/>
    <property type="match status" value="1"/>
</dbReference>
<dbReference type="InterPro" id="IPR036282">
    <property type="entry name" value="Glutathione-S-Trfase_C_sf"/>
</dbReference>
<protein>
    <submittedName>
        <fullName evidence="4">Glutathione S-transferase</fullName>
    </submittedName>
</protein>
<dbReference type="STRING" id="1095630.A0A2J6TLX1"/>
<dbReference type="PANTHER" id="PTHR44051">
    <property type="entry name" value="GLUTATHIONE S-TRANSFERASE-RELATED"/>
    <property type="match status" value="1"/>
</dbReference>
<dbReference type="PROSITE" id="PS50405">
    <property type="entry name" value="GST_CTER"/>
    <property type="match status" value="1"/>
</dbReference>
<comment type="similarity">
    <text evidence="1">Belongs to the GST superfamily.</text>
</comment>
<dbReference type="GO" id="GO:0016740">
    <property type="term" value="F:transferase activity"/>
    <property type="evidence" value="ECO:0007669"/>
    <property type="project" value="UniProtKB-KW"/>
</dbReference>
<dbReference type="OrthoDB" id="422574at2759"/>
<dbReference type="SFLD" id="SFLDS00019">
    <property type="entry name" value="Glutathione_Transferase_(cytos"/>
    <property type="match status" value="1"/>
</dbReference>
<dbReference type="EMBL" id="KZ613774">
    <property type="protein sequence ID" value="PMD64025.1"/>
    <property type="molecule type" value="Genomic_DNA"/>
</dbReference>
<dbReference type="SUPFAM" id="SSF52833">
    <property type="entry name" value="Thioredoxin-like"/>
    <property type="match status" value="1"/>
</dbReference>
<dbReference type="Gene3D" id="1.20.1050.10">
    <property type="match status" value="1"/>
</dbReference>
<gene>
    <name evidence="4" type="ORF">K444DRAFT_521843</name>
</gene>
<evidence type="ECO:0000259" key="2">
    <source>
        <dbReference type="PROSITE" id="PS50404"/>
    </source>
</evidence>
<dbReference type="InterPro" id="IPR040079">
    <property type="entry name" value="Glutathione_S-Trfase"/>
</dbReference>
<dbReference type="InterPro" id="IPR004045">
    <property type="entry name" value="Glutathione_S-Trfase_N"/>
</dbReference>
<dbReference type="SFLD" id="SFLDG00358">
    <property type="entry name" value="Main_(cytGST)"/>
    <property type="match status" value="1"/>
</dbReference>
<dbReference type="InParanoid" id="A0A2J6TLX1"/>
<dbReference type="Proteomes" id="UP000235371">
    <property type="component" value="Unassembled WGS sequence"/>
</dbReference>
<dbReference type="PROSITE" id="PS50404">
    <property type="entry name" value="GST_NTER"/>
    <property type="match status" value="1"/>
</dbReference>
<dbReference type="RefSeq" id="XP_024740929.1">
    <property type="nucleotide sequence ID" value="XM_024874153.1"/>
</dbReference>
<keyword evidence="5" id="KW-1185">Reference proteome</keyword>
<reference evidence="4 5" key="1">
    <citation type="submission" date="2016-04" db="EMBL/GenBank/DDBJ databases">
        <title>A degradative enzymes factory behind the ericoid mycorrhizal symbiosis.</title>
        <authorList>
            <consortium name="DOE Joint Genome Institute"/>
            <person name="Martino E."/>
            <person name="Morin E."/>
            <person name="Grelet G."/>
            <person name="Kuo A."/>
            <person name="Kohler A."/>
            <person name="Daghino S."/>
            <person name="Barry K."/>
            <person name="Choi C."/>
            <person name="Cichocki N."/>
            <person name="Clum A."/>
            <person name="Copeland A."/>
            <person name="Hainaut M."/>
            <person name="Haridas S."/>
            <person name="Labutti K."/>
            <person name="Lindquist E."/>
            <person name="Lipzen A."/>
            <person name="Khouja H.-R."/>
            <person name="Murat C."/>
            <person name="Ohm R."/>
            <person name="Olson A."/>
            <person name="Spatafora J."/>
            <person name="Veneault-Fourrey C."/>
            <person name="Henrissat B."/>
            <person name="Grigoriev I."/>
            <person name="Martin F."/>
            <person name="Perotto S."/>
        </authorList>
    </citation>
    <scope>NUCLEOTIDE SEQUENCE [LARGE SCALE GENOMIC DNA]</scope>
    <source>
        <strain evidence="4 5">E</strain>
    </source>
</reference>
<dbReference type="InterPro" id="IPR004046">
    <property type="entry name" value="GST_C"/>
</dbReference>
<dbReference type="Pfam" id="PF13409">
    <property type="entry name" value="GST_N_2"/>
    <property type="match status" value="1"/>
</dbReference>
<keyword evidence="4" id="KW-0808">Transferase</keyword>
<evidence type="ECO:0000256" key="1">
    <source>
        <dbReference type="ARBA" id="ARBA00007409"/>
    </source>
</evidence>
<dbReference type="PANTHER" id="PTHR44051:SF8">
    <property type="entry name" value="GLUTATHIONE S-TRANSFERASE GSTA"/>
    <property type="match status" value="1"/>
</dbReference>
<dbReference type="Gene3D" id="3.40.30.10">
    <property type="entry name" value="Glutaredoxin"/>
    <property type="match status" value="1"/>
</dbReference>
<sequence length="253" mass="28778">MTTLYTNETPTAVKEAKGLHLITEQTPNGKKVQILLEELKDVYGTSWTTSLLNLDAPNPEQNKDWFLRLNPNARIPILIDNTQTPPFVVMESLAELLYLQETVDKDNVFGFDNKVEQSEAVQWLFFWAAGQPMQSQNNYFSRTEQNPVAISRFSAKTLEMYGVLELRLSGRYTAGPRDFLAGDGKGKYSIADIGAWPWLRAWKRTRISDEEMASFPHLLGWIARVAARPAVERGISKFYDSEENPELLVSTEK</sequence>
<dbReference type="AlphaFoldDB" id="A0A2J6TLX1"/>
<name>A0A2J6TLX1_9HELO</name>